<dbReference type="InterPro" id="IPR000504">
    <property type="entry name" value="RRM_dom"/>
</dbReference>
<keyword evidence="1" id="KW-0694">RNA-binding</keyword>
<reference evidence="4" key="1">
    <citation type="submission" date="2017-05" db="EMBL/GenBank/DDBJ databases">
        <authorList>
            <person name="Imhoff J.F."/>
            <person name="Rahn T."/>
            <person name="Kuenzel S."/>
            <person name="Neulinger S.C."/>
        </authorList>
    </citation>
    <scope>NUCLEOTIDE SEQUENCE</scope>
    <source>
        <strain evidence="4">DSM 4395</strain>
    </source>
</reference>
<feature type="domain" description="RRM" evidence="3">
    <location>
        <begin position="1"/>
        <end position="79"/>
    </location>
</feature>
<comment type="caution">
    <text evidence="4">The sequence shown here is derived from an EMBL/GenBank/DDBJ whole genome shotgun (WGS) entry which is preliminary data.</text>
</comment>
<dbReference type="PROSITE" id="PS50102">
    <property type="entry name" value="RRM"/>
    <property type="match status" value="1"/>
</dbReference>
<dbReference type="InterPro" id="IPR012677">
    <property type="entry name" value="Nucleotide-bd_a/b_plait_sf"/>
</dbReference>
<dbReference type="SUPFAM" id="SSF54928">
    <property type="entry name" value="RNA-binding domain, RBD"/>
    <property type="match status" value="1"/>
</dbReference>
<sequence length="99" mass="10594">MNIYVGNLAYSVTQDELREAFGAYGEVESANLIMDKFTGESKGFGFVEMPNNSEADAAIKALNEQPMKGRPIRVNQAKPRAERGRNGGGGGGAGGGRRW</sequence>
<accession>A0AAJ0XGC0</accession>
<dbReference type="EMBL" id="NHSF01000063">
    <property type="protein sequence ID" value="MBK5931348.1"/>
    <property type="molecule type" value="Genomic_DNA"/>
</dbReference>
<dbReference type="InterPro" id="IPR035979">
    <property type="entry name" value="RBD_domain_sf"/>
</dbReference>
<dbReference type="Pfam" id="PF00076">
    <property type="entry name" value="RRM_1"/>
    <property type="match status" value="1"/>
</dbReference>
<evidence type="ECO:0000256" key="1">
    <source>
        <dbReference type="ARBA" id="ARBA00022884"/>
    </source>
</evidence>
<evidence type="ECO:0000259" key="3">
    <source>
        <dbReference type="PROSITE" id="PS50102"/>
    </source>
</evidence>
<dbReference type="SMART" id="SM00360">
    <property type="entry name" value="RRM"/>
    <property type="match status" value="1"/>
</dbReference>
<dbReference type="AlphaFoldDB" id="A0AAJ0XGC0"/>
<keyword evidence="5" id="KW-1185">Reference proteome</keyword>
<evidence type="ECO:0000256" key="2">
    <source>
        <dbReference type="SAM" id="MobiDB-lite"/>
    </source>
</evidence>
<reference evidence="4" key="2">
    <citation type="journal article" date="2020" name="Microorganisms">
        <title>Osmotic Adaptation and Compatible Solute Biosynthesis of Phototrophic Bacteria as Revealed from Genome Analyses.</title>
        <authorList>
            <person name="Imhoff J.F."/>
            <person name="Rahn T."/>
            <person name="Kunzel S."/>
            <person name="Keller A."/>
            <person name="Neulinger S.C."/>
        </authorList>
    </citation>
    <scope>NUCLEOTIDE SEQUENCE</scope>
    <source>
        <strain evidence="4">DSM 4395</strain>
    </source>
</reference>
<dbReference type="Gene3D" id="3.30.70.330">
    <property type="match status" value="1"/>
</dbReference>
<dbReference type="PANTHER" id="PTHR48027">
    <property type="entry name" value="HETEROGENEOUS NUCLEAR RIBONUCLEOPROTEIN 87F-RELATED"/>
    <property type="match status" value="1"/>
</dbReference>
<evidence type="ECO:0000313" key="5">
    <source>
        <dbReference type="Proteomes" id="UP001296967"/>
    </source>
</evidence>
<name>A0AAJ0XGC0_HALSE</name>
<gene>
    <name evidence="4" type="ORF">CCR82_12685</name>
</gene>
<dbReference type="CDD" id="cd21608">
    <property type="entry name" value="RRM2_NsCP33_like"/>
    <property type="match status" value="1"/>
</dbReference>
<dbReference type="GO" id="GO:0003723">
    <property type="term" value="F:RNA binding"/>
    <property type="evidence" value="ECO:0007669"/>
    <property type="project" value="UniProtKB-KW"/>
</dbReference>
<protein>
    <submittedName>
        <fullName evidence="4">RNA-binding protein</fullName>
    </submittedName>
</protein>
<dbReference type="RefSeq" id="WP_201246185.1">
    <property type="nucleotide sequence ID" value="NZ_NHSF01000063.1"/>
</dbReference>
<feature type="compositionally biased region" description="Gly residues" evidence="2">
    <location>
        <begin position="86"/>
        <end position="99"/>
    </location>
</feature>
<evidence type="ECO:0000313" key="4">
    <source>
        <dbReference type="EMBL" id="MBK5931348.1"/>
    </source>
</evidence>
<organism evidence="4 5">
    <name type="scientific">Halochromatium salexigens</name>
    <name type="common">Chromatium salexigens</name>
    <dbReference type="NCBI Taxonomy" id="49447"/>
    <lineage>
        <taxon>Bacteria</taxon>
        <taxon>Pseudomonadati</taxon>
        <taxon>Pseudomonadota</taxon>
        <taxon>Gammaproteobacteria</taxon>
        <taxon>Chromatiales</taxon>
        <taxon>Chromatiaceae</taxon>
        <taxon>Halochromatium</taxon>
    </lineage>
</organism>
<dbReference type="InterPro" id="IPR052462">
    <property type="entry name" value="SLIRP/GR-RBP-like"/>
</dbReference>
<feature type="region of interest" description="Disordered" evidence="2">
    <location>
        <begin position="64"/>
        <end position="99"/>
    </location>
</feature>
<dbReference type="InterPro" id="IPR048289">
    <property type="entry name" value="RRM2_NsCP33-like"/>
</dbReference>
<dbReference type="Proteomes" id="UP001296967">
    <property type="component" value="Unassembled WGS sequence"/>
</dbReference>
<proteinExistence type="predicted"/>